<accession>A0A7J2U157</accession>
<evidence type="ECO:0000313" key="1">
    <source>
        <dbReference type="EMBL" id="HEM66560.1"/>
    </source>
</evidence>
<comment type="caution">
    <text evidence="1">The sequence shown here is derived from an EMBL/GenBank/DDBJ whole genome shotgun (WGS) entry which is preliminary data.</text>
</comment>
<protein>
    <recommendedName>
        <fullName evidence="2">SAM-dependent methyltransferase</fullName>
    </recommendedName>
</protein>
<dbReference type="EMBL" id="DSEU01000018">
    <property type="protein sequence ID" value="HEM66560.1"/>
    <property type="molecule type" value="Genomic_DNA"/>
</dbReference>
<proteinExistence type="predicted"/>
<reference evidence="1" key="1">
    <citation type="journal article" date="2020" name="mSystems">
        <title>Genome- and Community-Level Interaction Insights into Carbon Utilization and Element Cycling Functions of Hydrothermarchaeota in Hydrothermal Sediment.</title>
        <authorList>
            <person name="Zhou Z."/>
            <person name="Liu Y."/>
            <person name="Xu W."/>
            <person name="Pan J."/>
            <person name="Luo Z.H."/>
            <person name="Li M."/>
        </authorList>
    </citation>
    <scope>NUCLEOTIDE SEQUENCE [LARGE SCALE GENOMIC DNA]</scope>
    <source>
        <strain evidence="1">SpSt-125</strain>
    </source>
</reference>
<sequence length="198" mass="23407">MSMGNAIRVTEAIDQRSVQRYGGDFARFPSSYVVCKLLRQYSIRKVLDVTYGEGRFYYLCRNELEIIAADPVKWNCIVKPRQFLQLNVFQLYLMLRDGKIELPHVDALVVDPPKWTTNVSYRKRDMYNFIIGTPKLIIEYASKIASLLKTQYLLAHYREVIQLENYVPTHIIEFTWIARYLHTKNKNRSLYILCKVKQ</sequence>
<dbReference type="AlphaFoldDB" id="A0A7J2U157"/>
<name>A0A7J2U157_9CREN</name>
<organism evidence="1">
    <name type="scientific">Ignisphaera aggregans</name>
    <dbReference type="NCBI Taxonomy" id="334771"/>
    <lineage>
        <taxon>Archaea</taxon>
        <taxon>Thermoproteota</taxon>
        <taxon>Thermoprotei</taxon>
        <taxon>Desulfurococcales</taxon>
        <taxon>Desulfurococcaceae</taxon>
        <taxon>Ignisphaera</taxon>
    </lineage>
</organism>
<evidence type="ECO:0008006" key="2">
    <source>
        <dbReference type="Google" id="ProtNLM"/>
    </source>
</evidence>
<gene>
    <name evidence="1" type="ORF">ENO26_03165</name>
</gene>